<sequence>MVNSDFLVAQPSFLTGMARSIDLFGQLTDYNYSETQEKADIRVLMQDAHAIRKDIVAAMRKLEESIKARNGP</sequence>
<protein>
    <submittedName>
        <fullName evidence="1">Uncharacterized protein</fullName>
    </submittedName>
</protein>
<dbReference type="EMBL" id="BARS01037613">
    <property type="protein sequence ID" value="GAG14513.1"/>
    <property type="molecule type" value="Genomic_DNA"/>
</dbReference>
<reference evidence="1" key="1">
    <citation type="journal article" date="2014" name="Front. Microbiol.">
        <title>High frequency of phylogenetically diverse reductive dehalogenase-homologous genes in deep subseafloor sedimentary metagenomes.</title>
        <authorList>
            <person name="Kawai M."/>
            <person name="Futagami T."/>
            <person name="Toyoda A."/>
            <person name="Takaki Y."/>
            <person name="Nishi S."/>
            <person name="Hori S."/>
            <person name="Arai W."/>
            <person name="Tsubouchi T."/>
            <person name="Morono Y."/>
            <person name="Uchiyama I."/>
            <person name="Ito T."/>
            <person name="Fujiyama A."/>
            <person name="Inagaki F."/>
            <person name="Takami H."/>
        </authorList>
    </citation>
    <scope>NUCLEOTIDE SEQUENCE</scope>
    <source>
        <strain evidence="1">Expedition CK06-06</strain>
    </source>
</reference>
<dbReference type="AlphaFoldDB" id="X0VPY6"/>
<accession>X0VPY6</accession>
<organism evidence="1">
    <name type="scientific">marine sediment metagenome</name>
    <dbReference type="NCBI Taxonomy" id="412755"/>
    <lineage>
        <taxon>unclassified sequences</taxon>
        <taxon>metagenomes</taxon>
        <taxon>ecological metagenomes</taxon>
    </lineage>
</organism>
<proteinExistence type="predicted"/>
<comment type="caution">
    <text evidence="1">The sequence shown here is derived from an EMBL/GenBank/DDBJ whole genome shotgun (WGS) entry which is preliminary data.</text>
</comment>
<gene>
    <name evidence="1" type="ORF">S01H1_57656</name>
</gene>
<name>X0VPY6_9ZZZZ</name>
<evidence type="ECO:0000313" key="1">
    <source>
        <dbReference type="EMBL" id="GAG14513.1"/>
    </source>
</evidence>